<reference evidence="3 4" key="1">
    <citation type="submission" date="2019-07" db="EMBL/GenBank/DDBJ databases">
        <title>De Novo Assembly of kiwifruit Actinidia rufa.</title>
        <authorList>
            <person name="Sugita-Konishi S."/>
            <person name="Sato K."/>
            <person name="Mori E."/>
            <person name="Abe Y."/>
            <person name="Kisaki G."/>
            <person name="Hamano K."/>
            <person name="Suezawa K."/>
            <person name="Otani M."/>
            <person name="Fukuda T."/>
            <person name="Manabe T."/>
            <person name="Gomi K."/>
            <person name="Tabuchi M."/>
            <person name="Akimitsu K."/>
            <person name="Kataoka I."/>
        </authorList>
    </citation>
    <scope>NUCLEOTIDE SEQUENCE [LARGE SCALE GENOMIC DNA]</scope>
    <source>
        <strain evidence="4">cv. Fuchu</strain>
    </source>
</reference>
<keyword evidence="4" id="KW-1185">Reference proteome</keyword>
<evidence type="ECO:0000256" key="2">
    <source>
        <dbReference type="ARBA" id="ARBA00022840"/>
    </source>
</evidence>
<dbReference type="Gene3D" id="3.40.50.300">
    <property type="entry name" value="P-loop containing nucleotide triphosphate hydrolases"/>
    <property type="match status" value="1"/>
</dbReference>
<dbReference type="InterPro" id="IPR027417">
    <property type="entry name" value="P-loop_NTPase"/>
</dbReference>
<accession>A0A7J0EB81</accession>
<name>A0A7J0EB81_9ERIC</name>
<dbReference type="Proteomes" id="UP000585474">
    <property type="component" value="Unassembled WGS sequence"/>
</dbReference>
<evidence type="ECO:0000313" key="3">
    <source>
        <dbReference type="EMBL" id="GFY83436.1"/>
    </source>
</evidence>
<sequence length="141" mass="16440">MTDPRLFQFSEMVSNWSMGQGQLFCLGRALLRRSKVLVRHRIPTVMDCTMVLAISDGKLVEYDEPTKLMKKEGSMFGQFVREYWSHYHYRYVYRTLISLGMVFKHLLTVSTSLEVASLSKMGSSRRGTMEYSKSDYEKVLK</sequence>
<proteinExistence type="predicted"/>
<dbReference type="GO" id="GO:0005524">
    <property type="term" value="F:ATP binding"/>
    <property type="evidence" value="ECO:0007669"/>
    <property type="project" value="UniProtKB-KW"/>
</dbReference>
<keyword evidence="1" id="KW-0547">Nucleotide-binding</keyword>
<organism evidence="3 4">
    <name type="scientific">Actinidia rufa</name>
    <dbReference type="NCBI Taxonomy" id="165716"/>
    <lineage>
        <taxon>Eukaryota</taxon>
        <taxon>Viridiplantae</taxon>
        <taxon>Streptophyta</taxon>
        <taxon>Embryophyta</taxon>
        <taxon>Tracheophyta</taxon>
        <taxon>Spermatophyta</taxon>
        <taxon>Magnoliopsida</taxon>
        <taxon>eudicotyledons</taxon>
        <taxon>Gunneridae</taxon>
        <taxon>Pentapetalae</taxon>
        <taxon>asterids</taxon>
        <taxon>Ericales</taxon>
        <taxon>Actinidiaceae</taxon>
        <taxon>Actinidia</taxon>
    </lineage>
</organism>
<dbReference type="InterPro" id="IPR050173">
    <property type="entry name" value="ABC_transporter_C-like"/>
</dbReference>
<evidence type="ECO:0000256" key="1">
    <source>
        <dbReference type="ARBA" id="ARBA00022741"/>
    </source>
</evidence>
<gene>
    <name evidence="3" type="ORF">Acr_03g0002100</name>
</gene>
<dbReference type="OrthoDB" id="6500128at2759"/>
<dbReference type="EMBL" id="BJWL01000003">
    <property type="protein sequence ID" value="GFY83436.1"/>
    <property type="molecule type" value="Genomic_DNA"/>
</dbReference>
<dbReference type="PANTHER" id="PTHR24223:SF369">
    <property type="entry name" value="ABC TRANSPORTER C FAMILY MEMBER 10"/>
    <property type="match status" value="1"/>
</dbReference>
<keyword evidence="2" id="KW-0067">ATP-binding</keyword>
<dbReference type="SUPFAM" id="SSF52540">
    <property type="entry name" value="P-loop containing nucleoside triphosphate hydrolases"/>
    <property type="match status" value="1"/>
</dbReference>
<dbReference type="PANTHER" id="PTHR24223">
    <property type="entry name" value="ATP-BINDING CASSETTE SUB-FAMILY C"/>
    <property type="match status" value="1"/>
</dbReference>
<comment type="caution">
    <text evidence="3">The sequence shown here is derived from an EMBL/GenBank/DDBJ whole genome shotgun (WGS) entry which is preliminary data.</text>
</comment>
<dbReference type="AlphaFoldDB" id="A0A7J0EB81"/>
<dbReference type="GO" id="GO:0016020">
    <property type="term" value="C:membrane"/>
    <property type="evidence" value="ECO:0007669"/>
    <property type="project" value="TreeGrafter"/>
</dbReference>
<protein>
    <submittedName>
        <fullName evidence="3">Multidrug resistance-associated protein 14</fullName>
    </submittedName>
</protein>
<dbReference type="GO" id="GO:0042626">
    <property type="term" value="F:ATPase-coupled transmembrane transporter activity"/>
    <property type="evidence" value="ECO:0007669"/>
    <property type="project" value="TreeGrafter"/>
</dbReference>
<evidence type="ECO:0000313" key="4">
    <source>
        <dbReference type="Proteomes" id="UP000585474"/>
    </source>
</evidence>